<dbReference type="EMBL" id="LR796257">
    <property type="protein sequence ID" value="CAB4132049.1"/>
    <property type="molecule type" value="Genomic_DNA"/>
</dbReference>
<evidence type="ECO:0000313" key="1">
    <source>
        <dbReference type="EMBL" id="CAB4132049.1"/>
    </source>
</evidence>
<reference evidence="1" key="1">
    <citation type="submission" date="2020-04" db="EMBL/GenBank/DDBJ databases">
        <authorList>
            <person name="Chiriac C."/>
            <person name="Salcher M."/>
            <person name="Ghai R."/>
            <person name="Kavagutti S V."/>
        </authorList>
    </citation>
    <scope>NUCLEOTIDE SEQUENCE</scope>
</reference>
<proteinExistence type="predicted"/>
<sequence>MSVTHPTASIDAANNAVTALIGASGKLKVRLAGTVGAPGTAVATLSLSATAFAASSAGVSTANAITSDTNATGNASPVATATLETSGGTVVIHFDVAAQVSTSVTGSSGAATVTVGSATGIIVGQIAAGTGIATNARVVNINGTTITLSANNTGAVSGTGTFTSDMTMTSTGGLTVNAGDTVSCSSMTYKAIGA</sequence>
<accession>A0A6J5LK89</accession>
<organism evidence="1">
    <name type="scientific">uncultured Caudovirales phage</name>
    <dbReference type="NCBI Taxonomy" id="2100421"/>
    <lineage>
        <taxon>Viruses</taxon>
        <taxon>Duplodnaviria</taxon>
        <taxon>Heunggongvirae</taxon>
        <taxon>Uroviricota</taxon>
        <taxon>Caudoviricetes</taxon>
        <taxon>Peduoviridae</taxon>
        <taxon>Maltschvirus</taxon>
        <taxon>Maltschvirus maltsch</taxon>
    </lineage>
</organism>
<gene>
    <name evidence="1" type="ORF">UFOVP136_22</name>
</gene>
<name>A0A6J5LK89_9CAUD</name>
<protein>
    <submittedName>
        <fullName evidence="1">Uncharacterized protein</fullName>
    </submittedName>
</protein>